<evidence type="ECO:0000256" key="6">
    <source>
        <dbReference type="SAM" id="Coils"/>
    </source>
</evidence>
<sequence length="236" mass="27434">MMEQKHNCQQQLEDLRKEYEEFAYIVSHDLKAPLRAISNLSAWIREDMGDNLEADIQNNIRLLQQRTERMERMINGLLDFSRIPRFDLEIQEVNVQELVEQLASQLKEQHTVALHATGLPTFTTYGRKLETVFQHLLQNAVSHNENPTREIWVEASEQADTYQFRVKDNGIGIWADAQERVFRMFYTVQPKDQHESLGVGLTITRKIIQFVGGSLDLQSEPGRGTEVTFTWPKAVY</sequence>
<dbReference type="SMART" id="SM00387">
    <property type="entry name" value="HATPase_c"/>
    <property type="match status" value="1"/>
</dbReference>
<evidence type="ECO:0000256" key="1">
    <source>
        <dbReference type="ARBA" id="ARBA00000085"/>
    </source>
</evidence>
<dbReference type="InterPro" id="IPR050351">
    <property type="entry name" value="BphY/WalK/GraS-like"/>
</dbReference>
<protein>
    <recommendedName>
        <fullName evidence="2">histidine kinase</fullName>
        <ecNumber evidence="2">2.7.13.3</ecNumber>
    </recommendedName>
</protein>
<dbReference type="Gene3D" id="3.30.565.10">
    <property type="entry name" value="Histidine kinase-like ATPase, C-terminal domain"/>
    <property type="match status" value="1"/>
</dbReference>
<keyword evidence="6" id="KW-0175">Coiled coil</keyword>
<dbReference type="OrthoDB" id="9766459at2"/>
<dbReference type="PROSITE" id="PS50109">
    <property type="entry name" value="HIS_KIN"/>
    <property type="match status" value="1"/>
</dbReference>
<evidence type="ECO:0000313" key="8">
    <source>
        <dbReference type="EMBL" id="KAA3438572.1"/>
    </source>
</evidence>
<keyword evidence="5 8" id="KW-0418">Kinase</keyword>
<evidence type="ECO:0000259" key="7">
    <source>
        <dbReference type="PROSITE" id="PS50109"/>
    </source>
</evidence>
<dbReference type="CDD" id="cd00082">
    <property type="entry name" value="HisKA"/>
    <property type="match status" value="1"/>
</dbReference>
<dbReference type="PANTHER" id="PTHR42878:SF15">
    <property type="entry name" value="BACTERIOPHYTOCHROME"/>
    <property type="match status" value="1"/>
</dbReference>
<dbReference type="Proteomes" id="UP000324133">
    <property type="component" value="Unassembled WGS sequence"/>
</dbReference>
<dbReference type="SUPFAM" id="SSF55874">
    <property type="entry name" value="ATPase domain of HSP90 chaperone/DNA topoisomerase II/histidine kinase"/>
    <property type="match status" value="1"/>
</dbReference>
<dbReference type="InterPro" id="IPR005467">
    <property type="entry name" value="His_kinase_dom"/>
</dbReference>
<dbReference type="InterPro" id="IPR003594">
    <property type="entry name" value="HATPase_dom"/>
</dbReference>
<keyword evidence="9" id="KW-1185">Reference proteome</keyword>
<evidence type="ECO:0000256" key="3">
    <source>
        <dbReference type="ARBA" id="ARBA00022553"/>
    </source>
</evidence>
<evidence type="ECO:0000256" key="2">
    <source>
        <dbReference type="ARBA" id="ARBA00012438"/>
    </source>
</evidence>
<dbReference type="SUPFAM" id="SSF47384">
    <property type="entry name" value="Homodimeric domain of signal transducing histidine kinase"/>
    <property type="match status" value="1"/>
</dbReference>
<dbReference type="EMBL" id="VKKY01000002">
    <property type="protein sequence ID" value="KAA3438572.1"/>
    <property type="molecule type" value="Genomic_DNA"/>
</dbReference>
<comment type="caution">
    <text evidence="8">The sequence shown here is derived from an EMBL/GenBank/DDBJ whole genome shotgun (WGS) entry which is preliminary data.</text>
</comment>
<dbReference type="PANTHER" id="PTHR42878">
    <property type="entry name" value="TWO-COMPONENT HISTIDINE KINASE"/>
    <property type="match status" value="1"/>
</dbReference>
<dbReference type="EC" id="2.7.13.3" evidence="2"/>
<reference evidence="8 9" key="1">
    <citation type="submission" date="2019-07" db="EMBL/GenBank/DDBJ databases">
        <title>Rufibacter sp. nov., isolated from lake sediment.</title>
        <authorList>
            <person name="Qu J.-H."/>
        </authorList>
    </citation>
    <scope>NUCLEOTIDE SEQUENCE [LARGE SCALE GENOMIC DNA]</scope>
    <source>
        <strain evidence="8 9">NBS58-1</strain>
    </source>
</reference>
<name>A0A5B6TH42_9BACT</name>
<organism evidence="8 9">
    <name type="scientific">Rufibacter hautae</name>
    <dbReference type="NCBI Taxonomy" id="2595005"/>
    <lineage>
        <taxon>Bacteria</taxon>
        <taxon>Pseudomonadati</taxon>
        <taxon>Bacteroidota</taxon>
        <taxon>Cytophagia</taxon>
        <taxon>Cytophagales</taxon>
        <taxon>Hymenobacteraceae</taxon>
        <taxon>Rufibacter</taxon>
    </lineage>
</organism>
<dbReference type="GO" id="GO:0000155">
    <property type="term" value="F:phosphorelay sensor kinase activity"/>
    <property type="evidence" value="ECO:0007669"/>
    <property type="project" value="InterPro"/>
</dbReference>
<dbReference type="SMART" id="SM00388">
    <property type="entry name" value="HisKA"/>
    <property type="match status" value="1"/>
</dbReference>
<dbReference type="InterPro" id="IPR003661">
    <property type="entry name" value="HisK_dim/P_dom"/>
</dbReference>
<evidence type="ECO:0000256" key="5">
    <source>
        <dbReference type="ARBA" id="ARBA00022777"/>
    </source>
</evidence>
<dbReference type="InterPro" id="IPR036097">
    <property type="entry name" value="HisK_dim/P_sf"/>
</dbReference>
<dbReference type="RefSeq" id="WP_149091630.1">
    <property type="nucleotide sequence ID" value="NZ_VKKY01000002.1"/>
</dbReference>
<proteinExistence type="predicted"/>
<dbReference type="AlphaFoldDB" id="A0A5B6TH42"/>
<keyword evidence="3" id="KW-0597">Phosphoprotein</keyword>
<evidence type="ECO:0000313" key="9">
    <source>
        <dbReference type="Proteomes" id="UP000324133"/>
    </source>
</evidence>
<feature type="coiled-coil region" evidence="6">
    <location>
        <begin position="53"/>
        <end position="108"/>
    </location>
</feature>
<evidence type="ECO:0000256" key="4">
    <source>
        <dbReference type="ARBA" id="ARBA00022679"/>
    </source>
</evidence>
<dbReference type="InterPro" id="IPR004358">
    <property type="entry name" value="Sig_transdc_His_kin-like_C"/>
</dbReference>
<accession>A0A5B6TH42</accession>
<keyword evidence="4" id="KW-0808">Transferase</keyword>
<dbReference type="PRINTS" id="PR00344">
    <property type="entry name" value="BCTRLSENSOR"/>
</dbReference>
<dbReference type="InterPro" id="IPR036890">
    <property type="entry name" value="HATPase_C_sf"/>
</dbReference>
<dbReference type="GO" id="GO:0007234">
    <property type="term" value="P:osmosensory signaling via phosphorelay pathway"/>
    <property type="evidence" value="ECO:0007669"/>
    <property type="project" value="TreeGrafter"/>
</dbReference>
<feature type="domain" description="Histidine kinase" evidence="7">
    <location>
        <begin position="25"/>
        <end position="235"/>
    </location>
</feature>
<dbReference type="GO" id="GO:0030295">
    <property type="term" value="F:protein kinase activator activity"/>
    <property type="evidence" value="ECO:0007669"/>
    <property type="project" value="TreeGrafter"/>
</dbReference>
<dbReference type="Pfam" id="PF02518">
    <property type="entry name" value="HATPase_c"/>
    <property type="match status" value="1"/>
</dbReference>
<dbReference type="Pfam" id="PF00512">
    <property type="entry name" value="HisKA"/>
    <property type="match status" value="1"/>
</dbReference>
<comment type="catalytic activity">
    <reaction evidence="1">
        <text>ATP + protein L-histidine = ADP + protein N-phospho-L-histidine.</text>
        <dbReference type="EC" id="2.7.13.3"/>
    </reaction>
</comment>
<dbReference type="GO" id="GO:0000156">
    <property type="term" value="F:phosphorelay response regulator activity"/>
    <property type="evidence" value="ECO:0007669"/>
    <property type="project" value="TreeGrafter"/>
</dbReference>
<dbReference type="Gene3D" id="1.10.287.130">
    <property type="match status" value="1"/>
</dbReference>
<gene>
    <name evidence="8" type="ORF">FOA19_15190</name>
</gene>